<accession>A0A495J5E0</accession>
<dbReference type="Proteomes" id="UP000268007">
    <property type="component" value="Unassembled WGS sequence"/>
</dbReference>
<gene>
    <name evidence="2" type="ORF">BDD43_4394</name>
</gene>
<keyword evidence="3" id="KW-1185">Reference proteome</keyword>
<evidence type="ECO:0000313" key="3">
    <source>
        <dbReference type="Proteomes" id="UP000268007"/>
    </source>
</evidence>
<name>A0A495J5E0_9SPHI</name>
<dbReference type="EMBL" id="RBKU01000001">
    <property type="protein sequence ID" value="RKR84167.1"/>
    <property type="molecule type" value="Genomic_DNA"/>
</dbReference>
<proteinExistence type="predicted"/>
<sequence length="406" mass="45724">MVAKIKSGKSLIGALNYNENKVKQDKAVLIAAVGYPKDAECLSFYDKLFRLTDLAAMNQRSKTNAVHISLNFPNGEYLADETLRGIAGDYLRGIGFATQPYLVYRHEDAGHPHIHIVTTNIKRNGERINLHYLGQNESEKIRKVIEIKYGLTKAEEQTQQKPDLKAAIAVASYGKAETKRTITNILSFTLRSYKFTSVPELNAVLQQYHIQADRGAKDSRMYAREGLIYWVLDQQGNKIGVPIKASTIYGKPTLKSLEEKFRLNTQLRKPFKEGLIKILDLVLAKPQTKNTFQGELLKKDIQVILRQNDEGRIYGVTFIDQKNKVVFNGSDLGKAYSANQLSAQLLPDLPGKINRQRQSDDEIAGNVLRQTATGGNELMDVLFAAEREDLAALNKFKRKKRKGLKL</sequence>
<dbReference type="InterPro" id="IPR005094">
    <property type="entry name" value="Endonuclease_MobA/VirD2"/>
</dbReference>
<dbReference type="RefSeq" id="WP_121199609.1">
    <property type="nucleotide sequence ID" value="NZ_RBKU01000001.1"/>
</dbReference>
<dbReference type="AlphaFoldDB" id="A0A495J5E0"/>
<comment type="caution">
    <text evidence="2">The sequence shown here is derived from an EMBL/GenBank/DDBJ whole genome shotgun (WGS) entry which is preliminary data.</text>
</comment>
<feature type="domain" description="MobA/VirD2-like nuclease" evidence="1">
    <location>
        <begin position="17"/>
        <end position="151"/>
    </location>
</feature>
<protein>
    <submittedName>
        <fullName evidence="2">Relaxase/mobilization nuclease-like protein</fullName>
    </submittedName>
</protein>
<evidence type="ECO:0000313" key="2">
    <source>
        <dbReference type="EMBL" id="RKR84167.1"/>
    </source>
</evidence>
<organism evidence="2 3">
    <name type="scientific">Mucilaginibacter gracilis</name>
    <dbReference type="NCBI Taxonomy" id="423350"/>
    <lineage>
        <taxon>Bacteria</taxon>
        <taxon>Pseudomonadati</taxon>
        <taxon>Bacteroidota</taxon>
        <taxon>Sphingobacteriia</taxon>
        <taxon>Sphingobacteriales</taxon>
        <taxon>Sphingobacteriaceae</taxon>
        <taxon>Mucilaginibacter</taxon>
    </lineage>
</organism>
<dbReference type="OrthoDB" id="915634at2"/>
<reference evidence="2 3" key="1">
    <citation type="submission" date="2018-10" db="EMBL/GenBank/DDBJ databases">
        <title>Genomic Encyclopedia of Archaeal and Bacterial Type Strains, Phase II (KMG-II): from individual species to whole genera.</title>
        <authorList>
            <person name="Goeker M."/>
        </authorList>
    </citation>
    <scope>NUCLEOTIDE SEQUENCE [LARGE SCALE GENOMIC DNA]</scope>
    <source>
        <strain evidence="2 3">DSM 18602</strain>
    </source>
</reference>
<dbReference type="Pfam" id="PF03432">
    <property type="entry name" value="Relaxase"/>
    <property type="match status" value="1"/>
</dbReference>
<evidence type="ECO:0000259" key="1">
    <source>
        <dbReference type="Pfam" id="PF03432"/>
    </source>
</evidence>